<name>A0ABR1K7F0_9AGAR</name>
<organism evidence="3 4">
    <name type="scientific">Marasmiellus scandens</name>
    <dbReference type="NCBI Taxonomy" id="2682957"/>
    <lineage>
        <taxon>Eukaryota</taxon>
        <taxon>Fungi</taxon>
        <taxon>Dikarya</taxon>
        <taxon>Basidiomycota</taxon>
        <taxon>Agaricomycotina</taxon>
        <taxon>Agaricomycetes</taxon>
        <taxon>Agaricomycetidae</taxon>
        <taxon>Agaricales</taxon>
        <taxon>Marasmiineae</taxon>
        <taxon>Omphalotaceae</taxon>
        <taxon>Marasmiellus</taxon>
    </lineage>
</organism>
<feature type="domain" description="BTB" evidence="2">
    <location>
        <begin position="185"/>
        <end position="259"/>
    </location>
</feature>
<dbReference type="Proteomes" id="UP001498398">
    <property type="component" value="Unassembled WGS sequence"/>
</dbReference>
<feature type="region of interest" description="Disordered" evidence="1">
    <location>
        <begin position="1"/>
        <end position="156"/>
    </location>
</feature>
<feature type="compositionally biased region" description="Low complexity" evidence="1">
    <location>
        <begin position="119"/>
        <end position="129"/>
    </location>
</feature>
<reference evidence="3 4" key="1">
    <citation type="submission" date="2024-01" db="EMBL/GenBank/DDBJ databases">
        <title>A draft genome for the cacao thread blight pathogen Marasmiellus scandens.</title>
        <authorList>
            <person name="Baruah I.K."/>
            <person name="Leung J."/>
            <person name="Bukari Y."/>
            <person name="Amoako-Attah I."/>
            <person name="Meinhardt L.W."/>
            <person name="Bailey B.A."/>
            <person name="Cohen S.P."/>
        </authorList>
    </citation>
    <scope>NUCLEOTIDE SEQUENCE [LARGE SCALE GENOMIC DNA]</scope>
    <source>
        <strain evidence="3 4">GH-19</strain>
    </source>
</reference>
<evidence type="ECO:0000313" key="4">
    <source>
        <dbReference type="Proteomes" id="UP001498398"/>
    </source>
</evidence>
<protein>
    <recommendedName>
        <fullName evidence="2">BTB domain-containing protein</fullName>
    </recommendedName>
</protein>
<feature type="compositionally biased region" description="Acidic residues" evidence="1">
    <location>
        <begin position="331"/>
        <end position="344"/>
    </location>
</feature>
<evidence type="ECO:0000259" key="2">
    <source>
        <dbReference type="PROSITE" id="PS50097"/>
    </source>
</evidence>
<sequence length="566" mass="64461">MDTIPVVEHPPQSQPFPLSPRAPSSSLHKSLIVSEDGTVQVPESSDGEEDTSDRETSRRLEGFVASQRTTQSSERVEDNSDSANTNDSEPGPLPSRPSQKRRSESLAQEDNDSPTEIATSDSTLSSSSSQPPLKRPKPNSSGPRPRPIAPLSASQLSGAEIPPVSISQILVKSYQKHPTHWILDGNIIVRISNMQFKLVRSILTKHSRWFRDAFDEIDGRSTQEHHNGCPVYILDGIVRLKDFERLLDAMDAAITFVHDPPPFPILASIIRASTILDFTHFKRYSRRMLEDKWALPVALRSFNVNEENPKNQEKADENKNKDKDRSVELGQEADEEPEWDEDDDEEFDIDIRSLEYPIPYASSSVMLARECDIPNILPRAMYELVTAKEFGLKEVRTRNGGVDQDIEVIEVNGEQDEEDEEKEDENGKKYRPKLPEDVYRRLIRAREKLTKLWMTHIVVPPNVQHFDDNTDISDEDCKKNSRDPTCIAADRAADLEVYVDSVLSSDDGLIPLFVVWRDDPITGVREIMNLDWEGKGYCENCVRKRRVAWVNMIKSWWKTFEEIIRA</sequence>
<feature type="compositionally biased region" description="Basic and acidic residues" evidence="1">
    <location>
        <begin position="307"/>
        <end position="327"/>
    </location>
</feature>
<evidence type="ECO:0000256" key="1">
    <source>
        <dbReference type="SAM" id="MobiDB-lite"/>
    </source>
</evidence>
<dbReference type="InterPro" id="IPR000210">
    <property type="entry name" value="BTB/POZ_dom"/>
</dbReference>
<feature type="region of interest" description="Disordered" evidence="1">
    <location>
        <begin position="306"/>
        <end position="344"/>
    </location>
</feature>
<comment type="caution">
    <text evidence="3">The sequence shown here is derived from an EMBL/GenBank/DDBJ whole genome shotgun (WGS) entry which is preliminary data.</text>
</comment>
<dbReference type="PROSITE" id="PS50097">
    <property type="entry name" value="BTB"/>
    <property type="match status" value="1"/>
</dbReference>
<feature type="compositionally biased region" description="Acidic residues" evidence="1">
    <location>
        <begin position="410"/>
        <end position="424"/>
    </location>
</feature>
<evidence type="ECO:0000313" key="3">
    <source>
        <dbReference type="EMBL" id="KAK7472112.1"/>
    </source>
</evidence>
<dbReference type="EMBL" id="JBANRG010000001">
    <property type="protein sequence ID" value="KAK7472112.1"/>
    <property type="molecule type" value="Genomic_DNA"/>
</dbReference>
<proteinExistence type="predicted"/>
<keyword evidence="4" id="KW-1185">Reference proteome</keyword>
<accession>A0ABR1K7F0</accession>
<gene>
    <name evidence="3" type="ORF">VKT23_000232</name>
</gene>
<feature type="region of interest" description="Disordered" evidence="1">
    <location>
        <begin position="410"/>
        <end position="430"/>
    </location>
</feature>